<dbReference type="Proteomes" id="UP000554482">
    <property type="component" value="Unassembled WGS sequence"/>
</dbReference>
<dbReference type="OrthoDB" id="3564804at2759"/>
<evidence type="ECO:0000313" key="3">
    <source>
        <dbReference type="Proteomes" id="UP000554482"/>
    </source>
</evidence>
<name>A0A7J6V0X4_THATH</name>
<dbReference type="EMBL" id="JABWDY010040151">
    <property type="protein sequence ID" value="KAF5178358.1"/>
    <property type="molecule type" value="Genomic_DNA"/>
</dbReference>
<gene>
    <name evidence="2" type="ORF">FRX31_032054</name>
</gene>
<feature type="compositionally biased region" description="Basic and acidic residues" evidence="1">
    <location>
        <begin position="1"/>
        <end position="10"/>
    </location>
</feature>
<evidence type="ECO:0000313" key="2">
    <source>
        <dbReference type="EMBL" id="KAF5178358.1"/>
    </source>
</evidence>
<feature type="non-terminal residue" evidence="2">
    <location>
        <position position="97"/>
    </location>
</feature>
<accession>A0A7J6V0X4</accession>
<keyword evidence="3" id="KW-1185">Reference proteome</keyword>
<sequence length="97" mass="10992">MPSSSRRDVYPTRAPEAKSPPNPVHFDEVNVDDQQTLGWTSRAIADLMKIYQNNKKYGDGQEILDIKLEIFYDYCDKLNISEAQYANAFSAMLKGSA</sequence>
<comment type="caution">
    <text evidence="2">The sequence shown here is derived from an EMBL/GenBank/DDBJ whole genome shotgun (WGS) entry which is preliminary data.</text>
</comment>
<evidence type="ECO:0000256" key="1">
    <source>
        <dbReference type="SAM" id="MobiDB-lite"/>
    </source>
</evidence>
<organism evidence="2 3">
    <name type="scientific">Thalictrum thalictroides</name>
    <name type="common">Rue-anemone</name>
    <name type="synonym">Anemone thalictroides</name>
    <dbReference type="NCBI Taxonomy" id="46969"/>
    <lineage>
        <taxon>Eukaryota</taxon>
        <taxon>Viridiplantae</taxon>
        <taxon>Streptophyta</taxon>
        <taxon>Embryophyta</taxon>
        <taxon>Tracheophyta</taxon>
        <taxon>Spermatophyta</taxon>
        <taxon>Magnoliopsida</taxon>
        <taxon>Ranunculales</taxon>
        <taxon>Ranunculaceae</taxon>
        <taxon>Thalictroideae</taxon>
        <taxon>Thalictrum</taxon>
    </lineage>
</organism>
<proteinExistence type="predicted"/>
<protein>
    <submittedName>
        <fullName evidence="2">Uncharacterized protein</fullName>
    </submittedName>
</protein>
<dbReference type="AlphaFoldDB" id="A0A7J6V0X4"/>
<feature type="region of interest" description="Disordered" evidence="1">
    <location>
        <begin position="1"/>
        <end position="28"/>
    </location>
</feature>
<reference evidence="2 3" key="1">
    <citation type="submission" date="2020-06" db="EMBL/GenBank/DDBJ databases">
        <title>Transcriptomic and genomic resources for Thalictrum thalictroides and T. hernandezii: Facilitating candidate gene discovery in an emerging model plant lineage.</title>
        <authorList>
            <person name="Arias T."/>
            <person name="Riano-Pachon D.M."/>
            <person name="Di Stilio V.S."/>
        </authorList>
    </citation>
    <scope>NUCLEOTIDE SEQUENCE [LARGE SCALE GENOMIC DNA]</scope>
    <source>
        <strain evidence="3">cv. WT478/WT964</strain>
        <tissue evidence="2">Leaves</tissue>
    </source>
</reference>